<dbReference type="RefSeq" id="WP_379663549.1">
    <property type="nucleotide sequence ID" value="NZ_JBHUDG010000043.1"/>
</dbReference>
<reference evidence="3" key="1">
    <citation type="journal article" date="2019" name="Int. J. Syst. Evol. Microbiol.">
        <title>The Global Catalogue of Microorganisms (GCM) 10K type strain sequencing project: providing services to taxonomists for standard genome sequencing and annotation.</title>
        <authorList>
            <consortium name="The Broad Institute Genomics Platform"/>
            <consortium name="The Broad Institute Genome Sequencing Center for Infectious Disease"/>
            <person name="Wu L."/>
            <person name="Ma J."/>
        </authorList>
    </citation>
    <scope>NUCLEOTIDE SEQUENCE [LARGE SCALE GENOMIC DNA]</scope>
    <source>
        <strain evidence="3">CCUG 53762</strain>
    </source>
</reference>
<dbReference type="InterPro" id="IPR016181">
    <property type="entry name" value="Acyl_CoA_acyltransferase"/>
</dbReference>
<dbReference type="PANTHER" id="PTHR43451:SF1">
    <property type="entry name" value="ACETYLTRANSFERASE"/>
    <property type="match status" value="1"/>
</dbReference>
<proteinExistence type="predicted"/>
<dbReference type="Gene3D" id="3.40.630.30">
    <property type="match status" value="1"/>
</dbReference>
<dbReference type="PROSITE" id="PS51186">
    <property type="entry name" value="GNAT"/>
    <property type="match status" value="1"/>
</dbReference>
<accession>A0ABW4IEJ3</accession>
<evidence type="ECO:0000313" key="2">
    <source>
        <dbReference type="EMBL" id="MFD1631180.1"/>
    </source>
</evidence>
<evidence type="ECO:0000313" key="3">
    <source>
        <dbReference type="Proteomes" id="UP001597118"/>
    </source>
</evidence>
<feature type="domain" description="N-acetyltransferase" evidence="1">
    <location>
        <begin position="3"/>
        <end position="156"/>
    </location>
</feature>
<dbReference type="EC" id="2.3.1.-" evidence="2"/>
<dbReference type="Pfam" id="PF13673">
    <property type="entry name" value="Acetyltransf_10"/>
    <property type="match status" value="1"/>
</dbReference>
<dbReference type="CDD" id="cd04301">
    <property type="entry name" value="NAT_SF"/>
    <property type="match status" value="1"/>
</dbReference>
<keyword evidence="2" id="KW-0012">Acyltransferase</keyword>
<dbReference type="SUPFAM" id="SSF55729">
    <property type="entry name" value="Acyl-CoA N-acyltransferases (Nat)"/>
    <property type="match status" value="1"/>
</dbReference>
<dbReference type="PANTHER" id="PTHR43451">
    <property type="entry name" value="ACETYLTRANSFERASE (GNAT) FAMILY PROTEIN"/>
    <property type="match status" value="1"/>
</dbReference>
<dbReference type="Proteomes" id="UP001597118">
    <property type="component" value="Unassembled WGS sequence"/>
</dbReference>
<organism evidence="2 3">
    <name type="scientific">Pseudopedobacter beijingensis</name>
    <dbReference type="NCBI Taxonomy" id="1207056"/>
    <lineage>
        <taxon>Bacteria</taxon>
        <taxon>Pseudomonadati</taxon>
        <taxon>Bacteroidota</taxon>
        <taxon>Sphingobacteriia</taxon>
        <taxon>Sphingobacteriales</taxon>
        <taxon>Sphingobacteriaceae</taxon>
        <taxon>Pseudopedobacter</taxon>
    </lineage>
</organism>
<evidence type="ECO:0000259" key="1">
    <source>
        <dbReference type="PROSITE" id="PS51186"/>
    </source>
</evidence>
<dbReference type="EMBL" id="JBHUDG010000043">
    <property type="protein sequence ID" value="MFD1631180.1"/>
    <property type="molecule type" value="Genomic_DNA"/>
</dbReference>
<keyword evidence="3" id="KW-1185">Reference proteome</keyword>
<name>A0ABW4IEJ3_9SPHI</name>
<dbReference type="InterPro" id="IPR052564">
    <property type="entry name" value="N-acetyltrans/Recomb-assoc"/>
</dbReference>
<dbReference type="GO" id="GO:0016746">
    <property type="term" value="F:acyltransferase activity"/>
    <property type="evidence" value="ECO:0007669"/>
    <property type="project" value="UniProtKB-KW"/>
</dbReference>
<keyword evidence="2" id="KW-0808">Transferase</keyword>
<protein>
    <submittedName>
        <fullName evidence="2">GNAT family N-acetyltransferase</fullName>
        <ecNumber evidence="2">2.3.1.-</ecNumber>
    </submittedName>
</protein>
<sequence>MKLEIRQAENSDILAITQLFYETIQTINSKDYPQEEIDDWSSWHSAHEKWNTRIIEQYFIVAAFDSKIIGFASLATDGYLDLMFIHKNYQRQGIANQLLAELEKKAIAQNNQEIYSEVSITAKPFFEKQGFTVKHKQLKKSRERALENYYMVKQME</sequence>
<comment type="caution">
    <text evidence="2">The sequence shown here is derived from an EMBL/GenBank/DDBJ whole genome shotgun (WGS) entry which is preliminary data.</text>
</comment>
<gene>
    <name evidence="2" type="ORF">ACFSAH_14990</name>
</gene>
<dbReference type="InterPro" id="IPR000182">
    <property type="entry name" value="GNAT_dom"/>
</dbReference>